<dbReference type="GO" id="GO:0016887">
    <property type="term" value="F:ATP hydrolysis activity"/>
    <property type="evidence" value="ECO:0007669"/>
    <property type="project" value="InterPro"/>
</dbReference>
<dbReference type="InterPro" id="IPR027417">
    <property type="entry name" value="P-loop_NTPase"/>
</dbReference>
<keyword evidence="6 9" id="KW-1133">Transmembrane helix</keyword>
<feature type="compositionally biased region" description="Low complexity" evidence="8">
    <location>
        <begin position="628"/>
        <end position="639"/>
    </location>
</feature>
<dbReference type="InterPro" id="IPR013581">
    <property type="entry name" value="PDR_assoc"/>
</dbReference>
<dbReference type="Pfam" id="PF08370">
    <property type="entry name" value="PDR_assoc"/>
    <property type="match status" value="1"/>
</dbReference>
<dbReference type="GO" id="GO:0016020">
    <property type="term" value="C:membrane"/>
    <property type="evidence" value="ECO:0007669"/>
    <property type="project" value="UniProtKB-SubCell"/>
</dbReference>
<dbReference type="PANTHER" id="PTHR48040:SF53">
    <property type="entry name" value="ABC TRANSPORTER G FAMILY MEMBER 35-LIKE"/>
    <property type="match status" value="1"/>
</dbReference>
<dbReference type="InterPro" id="IPR013525">
    <property type="entry name" value="ABC2_TM"/>
</dbReference>
<evidence type="ECO:0000313" key="11">
    <source>
        <dbReference type="EMBL" id="KZN06746.1"/>
    </source>
</evidence>
<feature type="transmembrane region" description="Helical" evidence="9">
    <location>
        <begin position="551"/>
        <end position="577"/>
    </location>
</feature>
<keyword evidence="4" id="KW-0547">Nucleotide-binding</keyword>
<dbReference type="EMBL" id="LNRQ01000002">
    <property type="protein sequence ID" value="KZN06746.1"/>
    <property type="molecule type" value="Genomic_DNA"/>
</dbReference>
<dbReference type="SMART" id="SM00382">
    <property type="entry name" value="AAA"/>
    <property type="match status" value="2"/>
</dbReference>
<feature type="transmembrane region" description="Helical" evidence="9">
    <location>
        <begin position="357"/>
        <end position="383"/>
    </location>
</feature>
<evidence type="ECO:0000259" key="10">
    <source>
        <dbReference type="PROSITE" id="PS50893"/>
    </source>
</evidence>
<dbReference type="InterPro" id="IPR003593">
    <property type="entry name" value="AAA+_ATPase"/>
</dbReference>
<feature type="transmembrane region" description="Helical" evidence="9">
    <location>
        <begin position="931"/>
        <end position="951"/>
    </location>
</feature>
<dbReference type="Pfam" id="PF00005">
    <property type="entry name" value="ABC_tran"/>
    <property type="match status" value="1"/>
</dbReference>
<proteinExistence type="inferred from homology"/>
<dbReference type="GO" id="GO:0140359">
    <property type="term" value="F:ABC-type transporter activity"/>
    <property type="evidence" value="ECO:0007669"/>
    <property type="project" value="InterPro"/>
</dbReference>
<name>A0A166EM04_DAUCS</name>
<feature type="transmembrane region" description="Helical" evidence="9">
    <location>
        <begin position="468"/>
        <end position="488"/>
    </location>
</feature>
<evidence type="ECO:0000256" key="9">
    <source>
        <dbReference type="SAM" id="Phobius"/>
    </source>
</evidence>
<evidence type="ECO:0000256" key="1">
    <source>
        <dbReference type="ARBA" id="ARBA00004141"/>
    </source>
</evidence>
<sequence length="1013" mass="113709">MGDRETFAEGTGNLSRIISRNMEDTFGSSRKWNRANDDEVALRLAVLEKLPTHKRVRRAIVTSVTYGNDDKDNGKVEHKEIDVRKLNRTDRKEFIDRLFKIPKDDNDKFLRNFRRRIDKVGIELPTVEVRFENLTVDAHCFIGDRTLPTLSNAALNVAEAALSWFGFKSGKKAKLTILKDATGIIKPARMALLLGPPSSGKTTFLLALAGKLDSNLKQTAIQGIQSSLITDYTLRCKQVTSMKDQEQYWEDKTQPYKYISVSEFASQFKRFHVGLRLENDLSIPYDKSTSHGAALVFNKYLDSKVEILKATYDKEWLLIRRNSFFYVFKMVQIIIMAVITATVFLSKKMKADNEADGAVYIGSISFAVLINIFNGFAELSLTIQRLPVFYKQRDLLFHPPWAFTLPIFLLSLPISVLESTAYTGVTYYAIGYAPEASRFFTQLLLIFLIQQMANSLFRLICGVCRTKFVSNTGGGLTLLVLILFGFILPKDDVPSWLEWAYWISPIPYTTSSLAVNEMLAPRWMNKLASDNNTSLGVAVLKSFNFSIDPNWVWICAAALFGFIILFNILFTFALTYLSSPETRQATTSRETENAITKSPGSRSARIESDSLRGFEFTSDGGTPKEMANQQKSNQSNYNKPDMTDYASLATAAAGIGPKRGMVLPFTPLAMSFDAVNYFVDVPPQMKEQVDHDKLQLLSQVTGAFKPGILTALMGVSGAGKTTLMDVLSGRKTGGHIEGDIRISGYPKKQETFARVTGYCEQNDIHSPQVTVRESLIYSAFLRLSRDIHTEDKMTFVDEVISLVELDNLKDSIVGLPGVSGLSTEQRKRLTIAVELVANPSIIFMDEPTSGLDARAAAIVMRTVRNTVDTGRTVLLLLKCGGQVIYSGPLGRNSHILVEYFEVFLPSPELWERSNELYTIIGAMRIPVYWMWYYYICPMAWTVYGLIVSQFGDVEDTIEVPGVTPDPSIKAYMEVQFGYDPDFMVPVGTIIVGFTVFFAFMYALCLRTLNFQTR</sequence>
<evidence type="ECO:0000256" key="2">
    <source>
        <dbReference type="ARBA" id="ARBA00006012"/>
    </source>
</evidence>
<comment type="subcellular location">
    <subcellularLocation>
        <location evidence="1">Membrane</location>
        <topology evidence="1">Multi-pass membrane protein</topology>
    </subcellularLocation>
</comment>
<feature type="region of interest" description="Disordered" evidence="8">
    <location>
        <begin position="583"/>
        <end position="639"/>
    </location>
</feature>
<dbReference type="PANTHER" id="PTHR48040">
    <property type="entry name" value="PLEIOTROPIC DRUG RESISTANCE PROTEIN 1-LIKE ISOFORM X1"/>
    <property type="match status" value="1"/>
</dbReference>
<comment type="caution">
    <text evidence="11">The sequence shown here is derived from an EMBL/GenBank/DDBJ whole genome shotgun (WGS) entry which is preliminary data.</text>
</comment>
<dbReference type="FunFam" id="3.40.50.300:FF:003489">
    <property type="entry name" value="ABC transporter G family member 39"/>
    <property type="match status" value="1"/>
</dbReference>
<feature type="transmembrane region" description="Helical" evidence="9">
    <location>
        <begin position="436"/>
        <end position="456"/>
    </location>
</feature>
<evidence type="ECO:0000256" key="3">
    <source>
        <dbReference type="ARBA" id="ARBA00022692"/>
    </source>
</evidence>
<feature type="transmembrane region" description="Helical" evidence="9">
    <location>
        <begin position="395"/>
        <end position="416"/>
    </location>
</feature>
<accession>A0A166EM04</accession>
<keyword evidence="3 9" id="KW-0812">Transmembrane</keyword>
<protein>
    <recommendedName>
        <fullName evidence="10">ABC transporter domain-containing protein</fullName>
    </recommendedName>
</protein>
<organism evidence="11">
    <name type="scientific">Daucus carota subsp. sativus</name>
    <name type="common">Carrot</name>
    <dbReference type="NCBI Taxonomy" id="79200"/>
    <lineage>
        <taxon>Eukaryota</taxon>
        <taxon>Viridiplantae</taxon>
        <taxon>Streptophyta</taxon>
        <taxon>Embryophyta</taxon>
        <taxon>Tracheophyta</taxon>
        <taxon>Spermatophyta</taxon>
        <taxon>Magnoliopsida</taxon>
        <taxon>eudicotyledons</taxon>
        <taxon>Gunneridae</taxon>
        <taxon>Pentapetalae</taxon>
        <taxon>asterids</taxon>
        <taxon>campanulids</taxon>
        <taxon>Apiales</taxon>
        <taxon>Apiaceae</taxon>
        <taxon>Apioideae</taxon>
        <taxon>Scandiceae</taxon>
        <taxon>Daucinae</taxon>
        <taxon>Daucus</taxon>
        <taxon>Daucus sect. Daucus</taxon>
    </lineage>
</organism>
<gene>
    <name evidence="11" type="ORF">DCAR_007583</name>
</gene>
<dbReference type="Gramene" id="KZN06746">
    <property type="protein sequence ID" value="KZN06746"/>
    <property type="gene ID" value="DCAR_007583"/>
</dbReference>
<evidence type="ECO:0000256" key="7">
    <source>
        <dbReference type="ARBA" id="ARBA00023136"/>
    </source>
</evidence>
<reference evidence="11" key="1">
    <citation type="journal article" date="2016" name="Nat. Genet.">
        <title>A high-quality carrot genome assembly provides new insights into carotenoid accumulation and asterid genome evolution.</title>
        <authorList>
            <person name="Iorizzo M."/>
            <person name="Ellison S."/>
            <person name="Senalik D."/>
            <person name="Zeng P."/>
            <person name="Satapoomin P."/>
            <person name="Huang J."/>
            <person name="Bowman M."/>
            <person name="Iovene M."/>
            <person name="Sanseverino W."/>
            <person name="Cavagnaro P."/>
            <person name="Yildiz M."/>
            <person name="Macko-Podgorni A."/>
            <person name="Moranska E."/>
            <person name="Grzebelus E."/>
            <person name="Grzebelus D."/>
            <person name="Ashrafi H."/>
            <person name="Zheng Z."/>
            <person name="Cheng S."/>
            <person name="Spooner D."/>
            <person name="Van Deynze A."/>
            <person name="Simon P."/>
        </authorList>
    </citation>
    <scope>NUCLEOTIDE SEQUENCE [LARGE SCALE GENOMIC DNA]</scope>
    <source>
        <tissue evidence="11">Leaf</tissue>
    </source>
</reference>
<evidence type="ECO:0000256" key="5">
    <source>
        <dbReference type="ARBA" id="ARBA00022840"/>
    </source>
</evidence>
<dbReference type="GO" id="GO:0005524">
    <property type="term" value="F:ATP binding"/>
    <property type="evidence" value="ECO:0007669"/>
    <property type="project" value="UniProtKB-KW"/>
</dbReference>
<feature type="domain" description="ABC transporter" evidence="10">
    <location>
        <begin position="679"/>
        <end position="925"/>
    </location>
</feature>
<keyword evidence="5" id="KW-0067">ATP-binding</keyword>
<dbReference type="Pfam" id="PF14510">
    <property type="entry name" value="ABC_trans_N"/>
    <property type="match status" value="1"/>
</dbReference>
<dbReference type="InterPro" id="IPR003439">
    <property type="entry name" value="ABC_transporter-like_ATP-bd"/>
</dbReference>
<dbReference type="Pfam" id="PF01061">
    <property type="entry name" value="ABC2_membrane"/>
    <property type="match status" value="1"/>
</dbReference>
<keyword evidence="7 9" id="KW-0472">Membrane</keyword>
<dbReference type="PROSITE" id="PS50893">
    <property type="entry name" value="ABC_TRANSPORTER_2"/>
    <property type="match status" value="1"/>
</dbReference>
<dbReference type="AlphaFoldDB" id="A0A166EM04"/>
<feature type="transmembrane region" description="Helical" evidence="9">
    <location>
        <begin position="982"/>
        <end position="1004"/>
    </location>
</feature>
<dbReference type="Gene3D" id="3.40.50.300">
    <property type="entry name" value="P-loop containing nucleotide triphosphate hydrolases"/>
    <property type="match status" value="2"/>
</dbReference>
<evidence type="ECO:0000256" key="8">
    <source>
        <dbReference type="SAM" id="MobiDB-lite"/>
    </source>
</evidence>
<feature type="compositionally biased region" description="Polar residues" evidence="8">
    <location>
        <begin position="583"/>
        <end position="601"/>
    </location>
</feature>
<evidence type="ECO:0000256" key="6">
    <source>
        <dbReference type="ARBA" id="ARBA00022989"/>
    </source>
</evidence>
<feature type="transmembrane region" description="Helical" evidence="9">
    <location>
        <begin position="324"/>
        <end position="345"/>
    </location>
</feature>
<comment type="similarity">
    <text evidence="2">Belongs to the ABC transporter superfamily. ABCG family. PDR (TC 3.A.1.205) subfamily.</text>
</comment>
<dbReference type="SUPFAM" id="SSF52540">
    <property type="entry name" value="P-loop containing nucleoside triphosphate hydrolases"/>
    <property type="match status" value="2"/>
</dbReference>
<evidence type="ECO:0000256" key="4">
    <source>
        <dbReference type="ARBA" id="ARBA00022741"/>
    </source>
</evidence>
<dbReference type="InterPro" id="IPR029481">
    <property type="entry name" value="ABC_trans_N"/>
</dbReference>